<dbReference type="CDD" id="cd09276">
    <property type="entry name" value="Rnase_HI_RT_non_LTR"/>
    <property type="match status" value="1"/>
</dbReference>
<evidence type="ECO:0000313" key="2">
    <source>
        <dbReference type="Proteomes" id="UP000694866"/>
    </source>
</evidence>
<proteinExistence type="predicted"/>
<dbReference type="PROSITE" id="PS50879">
    <property type="entry name" value="RNASE_H_1"/>
    <property type="match status" value="1"/>
</dbReference>
<dbReference type="AlphaFoldDB" id="A0A9R1T123"/>
<gene>
    <name evidence="3" type="primary">LOC105265145</name>
</gene>
<dbReference type="InterPro" id="IPR036397">
    <property type="entry name" value="RNaseH_sf"/>
</dbReference>
<dbReference type="Gene3D" id="3.30.420.10">
    <property type="entry name" value="Ribonuclease H-like superfamily/Ribonuclease H"/>
    <property type="match status" value="1"/>
</dbReference>
<dbReference type="InterPro" id="IPR012337">
    <property type="entry name" value="RNaseH-like_sf"/>
</dbReference>
<evidence type="ECO:0000313" key="3">
    <source>
        <dbReference type="RefSeq" id="XP_011300793.1"/>
    </source>
</evidence>
<reference evidence="3" key="1">
    <citation type="submission" date="2025-08" db="UniProtKB">
        <authorList>
            <consortium name="RefSeq"/>
        </authorList>
    </citation>
    <scope>IDENTIFICATION</scope>
    <source>
        <strain evidence="3">USDA-PBARC FA_bdor</strain>
        <tissue evidence="3">Whole organism</tissue>
    </source>
</reference>
<dbReference type="InterPro" id="IPR002156">
    <property type="entry name" value="RNaseH_domain"/>
</dbReference>
<keyword evidence="2" id="KW-1185">Reference proteome</keyword>
<dbReference type="GO" id="GO:0004523">
    <property type="term" value="F:RNA-DNA hybrid ribonuclease activity"/>
    <property type="evidence" value="ECO:0007669"/>
    <property type="project" value="InterPro"/>
</dbReference>
<sequence>MTLGNGATQSGGNTGWAPPKGLVWYTDGSRNGDRGGAGIWSEGPSIARALRLGSHMSVLQAELAALRACAREVLDGEDRGKKIYICSDSKRALRALLRHESSSRLVNECTELVERVSVNSQLDVDRIPDHAGILGNVRADELAKKGCLKTAPTREDLVGMHVDMVKDMIRKRAERGILEKWRSEKGAKHTRTLLREPTKKLAGTLVGQNRIKLRSLVGLITGHWPLASYLAKIDRGIDPNCPKCGLTEENRHHLDTKYSGFDQVRWNVFRATCAKELHVDTDGIEGLYEFARRANLLTPMD</sequence>
<feature type="domain" description="RNase H type-1" evidence="1">
    <location>
        <begin position="18"/>
        <end position="148"/>
    </location>
</feature>
<dbReference type="SUPFAM" id="SSF53098">
    <property type="entry name" value="Ribonuclease H-like"/>
    <property type="match status" value="1"/>
</dbReference>
<dbReference type="GeneID" id="105265145"/>
<name>A0A9R1T123_9HYME</name>
<dbReference type="RefSeq" id="XP_011300793.1">
    <property type="nucleotide sequence ID" value="XM_011302491.1"/>
</dbReference>
<dbReference type="KEGG" id="fas:105265145"/>
<dbReference type="GO" id="GO:0003676">
    <property type="term" value="F:nucleic acid binding"/>
    <property type="evidence" value="ECO:0007669"/>
    <property type="project" value="InterPro"/>
</dbReference>
<evidence type="ECO:0000259" key="1">
    <source>
        <dbReference type="PROSITE" id="PS50879"/>
    </source>
</evidence>
<dbReference type="Proteomes" id="UP000694866">
    <property type="component" value="Unplaced"/>
</dbReference>
<protein>
    <recommendedName>
        <fullName evidence="1">RNase H type-1 domain-containing protein</fullName>
    </recommendedName>
</protein>
<accession>A0A9R1T123</accession>
<dbReference type="OrthoDB" id="7701141at2759"/>
<organism evidence="2 3">
    <name type="scientific">Fopius arisanus</name>
    <dbReference type="NCBI Taxonomy" id="64838"/>
    <lineage>
        <taxon>Eukaryota</taxon>
        <taxon>Metazoa</taxon>
        <taxon>Ecdysozoa</taxon>
        <taxon>Arthropoda</taxon>
        <taxon>Hexapoda</taxon>
        <taxon>Insecta</taxon>
        <taxon>Pterygota</taxon>
        <taxon>Neoptera</taxon>
        <taxon>Endopterygota</taxon>
        <taxon>Hymenoptera</taxon>
        <taxon>Apocrita</taxon>
        <taxon>Ichneumonoidea</taxon>
        <taxon>Braconidae</taxon>
        <taxon>Opiinae</taxon>
        <taxon>Fopius</taxon>
    </lineage>
</organism>
<dbReference type="Pfam" id="PF00075">
    <property type="entry name" value="RNase_H"/>
    <property type="match status" value="1"/>
</dbReference>